<feature type="domain" description="DUF3835" evidence="2">
    <location>
        <begin position="736"/>
        <end position="816"/>
    </location>
</feature>
<sequence>MEKTRMELEQNVSKLRASLRHWQQWEIEYEGMKEELLSLNDQHTQKDLESIERSADDPLFGESDDNFLNFQERKLLMYTDKGRLRQAKDIVGILSRRIDYVQQSIKTLVSLLNAAEAKLSSSMLRSNPEIQAHDGLPLTEIHEELDEEGNVISSSLSRPDEENPRIQQTLRKIGLHDSATAESSNDRASDKGHTAEVSDDSRIESADESESQVLSTDKSDQRATQHNFSDSSESSSRGPGRRPAKPEKRVSFADGTKAEPTTPEHPKTLDAAQKRRLLQDLCAQVREELEQIEYPQSSIELASQDVPRIVRFAVAQGQVFEPFLKSPKYREVRRLLKAEGLNLWEASRLLCLMTKAQFYDISSPEFVKYIGYVKQMYKRLSPPAQKKRDDLRAQTVQRSQSEELLTKESHLTQSATDSPAKESSIPGPKDTRKSHSSERSAGDDQVRRIPNPMLEKTPVHQDTNFNNVNSPSRDGSLSKPLSDDSPESSSDNPASPTSVFSPVIPECESPEDAALRRQMLRYNMNEVGAVVAELNLDEDDDTDDDYDYDDQDEEVDSSKDGHARLEESDDDDDEDDDEDRHGRSSSRFITEEYLTEMQALEQKLQARAMINAGPDGAVLAGMGATAPRQPFHRTSLANGNGSPPKARLNGDGSPSKAKGVRFAEELDIQSPPKAGEKPVIERTTLPPPDADARPQQQKKVSRFKAAQQLTKQADPNSPEHPDISNPPSVKKPPINASTIVERPYNPSARPPEPDDLDPALLQQQVSNEYHRLRNRMIQREGGFTRPDERAEVPVDELPESEGGTGRKMSRFKAARLGGR</sequence>
<feature type="domain" description="DUF3835" evidence="2">
    <location>
        <begin position="694"/>
        <end position="706"/>
    </location>
</feature>
<dbReference type="AlphaFoldDB" id="A0AA43U091"/>
<accession>A0AA43U091</accession>
<dbReference type="EMBL" id="JAPUFD010000013">
    <property type="protein sequence ID" value="MDI1491102.1"/>
    <property type="molecule type" value="Genomic_DNA"/>
</dbReference>
<gene>
    <name evidence="3" type="ORF">OHK93_002308</name>
</gene>
<dbReference type="Pfam" id="PF13758">
    <property type="entry name" value="Prefoldin_3"/>
    <property type="match status" value="1"/>
</dbReference>
<feature type="compositionally biased region" description="Basic and acidic residues" evidence="1">
    <location>
        <begin position="556"/>
        <end position="566"/>
    </location>
</feature>
<dbReference type="PANTHER" id="PTHR15111:SF0">
    <property type="entry name" value="UNCONVENTIONAL PREFOLDIN RPB5 INTERACTOR 1"/>
    <property type="match status" value="1"/>
</dbReference>
<dbReference type="InterPro" id="IPR052255">
    <property type="entry name" value="RNA_pol_II_subunit5-mediator"/>
</dbReference>
<feature type="compositionally biased region" description="Basic residues" evidence="1">
    <location>
        <begin position="807"/>
        <end position="819"/>
    </location>
</feature>
<feature type="compositionally biased region" description="Acidic residues" evidence="1">
    <location>
        <begin position="535"/>
        <end position="555"/>
    </location>
</feature>
<dbReference type="InterPro" id="IPR024325">
    <property type="entry name" value="DUF3835"/>
</dbReference>
<dbReference type="GO" id="GO:0003682">
    <property type="term" value="F:chromatin binding"/>
    <property type="evidence" value="ECO:0007669"/>
    <property type="project" value="TreeGrafter"/>
</dbReference>
<feature type="region of interest" description="Disordered" evidence="1">
    <location>
        <begin position="615"/>
        <end position="819"/>
    </location>
</feature>
<evidence type="ECO:0000313" key="4">
    <source>
        <dbReference type="Proteomes" id="UP001161017"/>
    </source>
</evidence>
<comment type="caution">
    <text evidence="3">The sequence shown here is derived from an EMBL/GenBank/DDBJ whole genome shotgun (WGS) entry which is preliminary data.</text>
</comment>
<dbReference type="Proteomes" id="UP001161017">
    <property type="component" value="Unassembled WGS sequence"/>
</dbReference>
<feature type="compositionally biased region" description="Low complexity" evidence="1">
    <location>
        <begin position="487"/>
        <end position="496"/>
    </location>
</feature>
<protein>
    <recommendedName>
        <fullName evidence="2">DUF3835 domain-containing protein</fullName>
    </recommendedName>
</protein>
<dbReference type="InterPro" id="IPR039553">
    <property type="entry name" value="Prefoldin-like"/>
</dbReference>
<dbReference type="GO" id="GO:0000122">
    <property type="term" value="P:negative regulation of transcription by RNA polymerase II"/>
    <property type="evidence" value="ECO:0007669"/>
    <property type="project" value="TreeGrafter"/>
</dbReference>
<dbReference type="GO" id="GO:0019212">
    <property type="term" value="F:phosphatase inhibitor activity"/>
    <property type="evidence" value="ECO:0007669"/>
    <property type="project" value="TreeGrafter"/>
</dbReference>
<reference evidence="3" key="1">
    <citation type="journal article" date="2023" name="Genome Biol. Evol.">
        <title>First Whole Genome Sequence and Flow Cytometry Genome Size Data for the Lichen-Forming Fungus Ramalina farinacea (Ascomycota).</title>
        <authorList>
            <person name="Llewellyn T."/>
            <person name="Mian S."/>
            <person name="Hill R."/>
            <person name="Leitch I.J."/>
            <person name="Gaya E."/>
        </authorList>
    </citation>
    <scope>NUCLEOTIDE SEQUENCE</scope>
    <source>
        <strain evidence="3">LIQ254RAFAR</strain>
    </source>
</reference>
<dbReference type="Pfam" id="PF12927">
    <property type="entry name" value="DUF3835"/>
    <property type="match status" value="2"/>
</dbReference>
<keyword evidence="4" id="KW-1185">Reference proteome</keyword>
<evidence type="ECO:0000256" key="1">
    <source>
        <dbReference type="SAM" id="MobiDB-lite"/>
    </source>
</evidence>
<dbReference type="GO" id="GO:0003714">
    <property type="term" value="F:transcription corepressor activity"/>
    <property type="evidence" value="ECO:0007669"/>
    <property type="project" value="TreeGrafter"/>
</dbReference>
<feature type="compositionally biased region" description="Polar residues" evidence="1">
    <location>
        <begin position="460"/>
        <end position="473"/>
    </location>
</feature>
<feature type="compositionally biased region" description="Basic and acidic residues" evidence="1">
    <location>
        <begin position="400"/>
        <end position="410"/>
    </location>
</feature>
<evidence type="ECO:0000313" key="3">
    <source>
        <dbReference type="EMBL" id="MDI1491102.1"/>
    </source>
</evidence>
<feature type="region of interest" description="Disordered" evidence="1">
    <location>
        <begin position="172"/>
        <end position="270"/>
    </location>
</feature>
<evidence type="ECO:0000259" key="2">
    <source>
        <dbReference type="Pfam" id="PF12927"/>
    </source>
</evidence>
<proteinExistence type="predicted"/>
<dbReference type="PANTHER" id="PTHR15111">
    <property type="entry name" value="RNA POLYMERASE II SUBUNIT 5-MEDIATING PROTEIN NNX3"/>
    <property type="match status" value="1"/>
</dbReference>
<feature type="compositionally biased region" description="Acidic residues" evidence="1">
    <location>
        <begin position="567"/>
        <end position="578"/>
    </location>
</feature>
<name>A0AA43U091_9LECA</name>
<feature type="compositionally biased region" description="Basic and acidic residues" evidence="1">
    <location>
        <begin position="184"/>
        <end position="205"/>
    </location>
</feature>
<feature type="region of interest" description="Disordered" evidence="1">
    <location>
        <begin position="534"/>
        <end position="591"/>
    </location>
</feature>
<feature type="region of interest" description="Disordered" evidence="1">
    <location>
        <begin position="382"/>
        <end position="506"/>
    </location>
</feature>
<feature type="compositionally biased region" description="Basic and acidic residues" evidence="1">
    <location>
        <begin position="429"/>
        <end position="447"/>
    </location>
</feature>
<organism evidence="3 4">
    <name type="scientific">Ramalina farinacea</name>
    <dbReference type="NCBI Taxonomy" id="258253"/>
    <lineage>
        <taxon>Eukaryota</taxon>
        <taxon>Fungi</taxon>
        <taxon>Dikarya</taxon>
        <taxon>Ascomycota</taxon>
        <taxon>Pezizomycotina</taxon>
        <taxon>Lecanoromycetes</taxon>
        <taxon>OSLEUM clade</taxon>
        <taxon>Lecanoromycetidae</taxon>
        <taxon>Lecanorales</taxon>
        <taxon>Lecanorineae</taxon>
        <taxon>Ramalinaceae</taxon>
        <taxon>Ramalina</taxon>
    </lineage>
</organism>